<evidence type="ECO:0000313" key="1">
    <source>
        <dbReference type="EMBL" id="PWA45721.1"/>
    </source>
</evidence>
<dbReference type="Proteomes" id="UP000245207">
    <property type="component" value="Unassembled WGS sequence"/>
</dbReference>
<proteinExistence type="predicted"/>
<evidence type="ECO:0000313" key="2">
    <source>
        <dbReference type="Proteomes" id="UP000245207"/>
    </source>
</evidence>
<comment type="caution">
    <text evidence="1">The sequence shown here is derived from an EMBL/GenBank/DDBJ whole genome shotgun (WGS) entry which is preliminary data.</text>
</comment>
<protein>
    <submittedName>
        <fullName evidence="1">Auxin transport protein (BIG)</fullName>
    </submittedName>
</protein>
<sequence length="207" mass="22895">MSSENDPLNLEAETLQSFALLSHETTGNQKELVVVVLNLLMLCCKIREKSLIVESLRMEANESDNINITQNALTVSNEEAGAGEQAKEIDLISLGRLSHPLLHPSTTHAAARAYDHVVIIFCAPVSDITFNINDYNTSKSERGARMAKKELKKLYVQSVMGGLLSENEFWFIRKVQKLVKERVGLKSGMTSITKPPSHCSQQPGITT</sequence>
<name>A0A2U1L9V2_ARTAN</name>
<dbReference type="STRING" id="35608.A0A2U1L9V2"/>
<gene>
    <name evidence="1" type="ORF">CTI12_AA517870</name>
</gene>
<dbReference type="EMBL" id="PKPP01010619">
    <property type="protein sequence ID" value="PWA45721.1"/>
    <property type="molecule type" value="Genomic_DNA"/>
</dbReference>
<accession>A0A2U1L9V2</accession>
<dbReference type="OrthoDB" id="360521at2759"/>
<reference evidence="1 2" key="1">
    <citation type="journal article" date="2018" name="Mol. Plant">
        <title>The genome of Artemisia annua provides insight into the evolution of Asteraceae family and artemisinin biosynthesis.</title>
        <authorList>
            <person name="Shen Q."/>
            <person name="Zhang L."/>
            <person name="Liao Z."/>
            <person name="Wang S."/>
            <person name="Yan T."/>
            <person name="Shi P."/>
            <person name="Liu M."/>
            <person name="Fu X."/>
            <person name="Pan Q."/>
            <person name="Wang Y."/>
            <person name="Lv Z."/>
            <person name="Lu X."/>
            <person name="Zhang F."/>
            <person name="Jiang W."/>
            <person name="Ma Y."/>
            <person name="Chen M."/>
            <person name="Hao X."/>
            <person name="Li L."/>
            <person name="Tang Y."/>
            <person name="Lv G."/>
            <person name="Zhou Y."/>
            <person name="Sun X."/>
            <person name="Brodelius P.E."/>
            <person name="Rose J.K.C."/>
            <person name="Tang K."/>
        </authorList>
    </citation>
    <scope>NUCLEOTIDE SEQUENCE [LARGE SCALE GENOMIC DNA]</scope>
    <source>
        <strain evidence="2">cv. Huhao1</strain>
        <tissue evidence="1">Leaf</tissue>
    </source>
</reference>
<keyword evidence="2" id="KW-1185">Reference proteome</keyword>
<dbReference type="AlphaFoldDB" id="A0A2U1L9V2"/>
<organism evidence="1 2">
    <name type="scientific">Artemisia annua</name>
    <name type="common">Sweet wormwood</name>
    <dbReference type="NCBI Taxonomy" id="35608"/>
    <lineage>
        <taxon>Eukaryota</taxon>
        <taxon>Viridiplantae</taxon>
        <taxon>Streptophyta</taxon>
        <taxon>Embryophyta</taxon>
        <taxon>Tracheophyta</taxon>
        <taxon>Spermatophyta</taxon>
        <taxon>Magnoliopsida</taxon>
        <taxon>eudicotyledons</taxon>
        <taxon>Gunneridae</taxon>
        <taxon>Pentapetalae</taxon>
        <taxon>asterids</taxon>
        <taxon>campanulids</taxon>
        <taxon>Asterales</taxon>
        <taxon>Asteraceae</taxon>
        <taxon>Asteroideae</taxon>
        <taxon>Anthemideae</taxon>
        <taxon>Artemisiinae</taxon>
        <taxon>Artemisia</taxon>
    </lineage>
</organism>